<dbReference type="Pfam" id="PF02826">
    <property type="entry name" value="2-Hacid_dh_C"/>
    <property type="match status" value="1"/>
</dbReference>
<feature type="domain" description="D-isomer specific 2-hydroxyacid dehydrogenase NAD-binding" evidence="3">
    <location>
        <begin position="104"/>
        <end position="278"/>
    </location>
</feature>
<dbReference type="Proteomes" id="UP001596620">
    <property type="component" value="Unassembled WGS sequence"/>
</dbReference>
<dbReference type="InterPro" id="IPR036291">
    <property type="entry name" value="NAD(P)-bd_dom_sf"/>
</dbReference>
<evidence type="ECO:0000259" key="3">
    <source>
        <dbReference type="Pfam" id="PF02826"/>
    </source>
</evidence>
<organism evidence="4 5">
    <name type="scientific">Lentibacillus kimchii</name>
    <dbReference type="NCBI Taxonomy" id="1542911"/>
    <lineage>
        <taxon>Bacteria</taxon>
        <taxon>Bacillati</taxon>
        <taxon>Bacillota</taxon>
        <taxon>Bacilli</taxon>
        <taxon>Bacillales</taxon>
        <taxon>Bacillaceae</taxon>
        <taxon>Lentibacillus</taxon>
    </lineage>
</organism>
<evidence type="ECO:0000313" key="5">
    <source>
        <dbReference type="Proteomes" id="UP001596620"/>
    </source>
</evidence>
<proteinExistence type="predicted"/>
<evidence type="ECO:0000256" key="2">
    <source>
        <dbReference type="ARBA" id="ARBA00023027"/>
    </source>
</evidence>
<dbReference type="CDD" id="cd05300">
    <property type="entry name" value="2-Hacid_dh_1"/>
    <property type="match status" value="1"/>
</dbReference>
<name>A0ABW2UTP9_9BACI</name>
<reference evidence="5" key="1">
    <citation type="journal article" date="2019" name="Int. J. Syst. Evol. Microbiol.">
        <title>The Global Catalogue of Microorganisms (GCM) 10K type strain sequencing project: providing services to taxonomists for standard genome sequencing and annotation.</title>
        <authorList>
            <consortium name="The Broad Institute Genomics Platform"/>
            <consortium name="The Broad Institute Genome Sequencing Center for Infectious Disease"/>
            <person name="Wu L."/>
            <person name="Ma J."/>
        </authorList>
    </citation>
    <scope>NUCLEOTIDE SEQUENCE [LARGE SCALE GENOMIC DNA]</scope>
    <source>
        <strain evidence="5">JCM 30234</strain>
    </source>
</reference>
<sequence>MNILFSANISEKHQLKLREHFPDMTFTFCRQMDEARQHIDQATILVTYGNDLTADLVSQAASLKWIMVLSAGMEEMPFAAIREQGILVTNVRGIHKYPMAEYALSMLLQVYRQEKQLMKNEEEKVWDPSLKMHELNGDTLLIAGTGAIGQEVARLAKAFRMTVYGVSRSGRKLDNFDSCLTWDELNRVLPEADAVVSVLPSTPETQDFFVEEHFQQLPDHAVFLNMGRGDVVQDSTILQAVHNETIAHAVLDVFNEEPLPADHPFWDEPNITITPHISGVSGNYLSRGLAIFEQNLTIYLDGGSRFENQIDLSRGY</sequence>
<keyword evidence="1" id="KW-0560">Oxidoreductase</keyword>
<evidence type="ECO:0000256" key="1">
    <source>
        <dbReference type="ARBA" id="ARBA00023002"/>
    </source>
</evidence>
<dbReference type="SUPFAM" id="SSF52283">
    <property type="entry name" value="Formate/glycerate dehydrogenase catalytic domain-like"/>
    <property type="match status" value="1"/>
</dbReference>
<comment type="caution">
    <text evidence="4">The sequence shown here is derived from an EMBL/GenBank/DDBJ whole genome shotgun (WGS) entry which is preliminary data.</text>
</comment>
<evidence type="ECO:0000313" key="4">
    <source>
        <dbReference type="EMBL" id="MFC7746015.1"/>
    </source>
</evidence>
<dbReference type="RefSeq" id="WP_382357490.1">
    <property type="nucleotide sequence ID" value="NZ_JBHTGR010000002.1"/>
</dbReference>
<keyword evidence="2" id="KW-0520">NAD</keyword>
<protein>
    <submittedName>
        <fullName evidence="4">D-2-hydroxyacid dehydrogenase</fullName>
    </submittedName>
</protein>
<dbReference type="Gene3D" id="3.40.50.720">
    <property type="entry name" value="NAD(P)-binding Rossmann-like Domain"/>
    <property type="match status" value="2"/>
</dbReference>
<dbReference type="SUPFAM" id="SSF51735">
    <property type="entry name" value="NAD(P)-binding Rossmann-fold domains"/>
    <property type="match status" value="1"/>
</dbReference>
<gene>
    <name evidence="4" type="ORF">ACFQU8_01990</name>
</gene>
<dbReference type="InterPro" id="IPR006140">
    <property type="entry name" value="D-isomer_DH_NAD-bd"/>
</dbReference>
<dbReference type="PANTHER" id="PTHR43333">
    <property type="entry name" value="2-HACID_DH_C DOMAIN-CONTAINING PROTEIN"/>
    <property type="match status" value="1"/>
</dbReference>
<accession>A0ABW2UTP9</accession>
<dbReference type="EMBL" id="JBHTGR010000002">
    <property type="protein sequence ID" value="MFC7746015.1"/>
    <property type="molecule type" value="Genomic_DNA"/>
</dbReference>
<dbReference type="PANTHER" id="PTHR43333:SF1">
    <property type="entry name" value="D-ISOMER SPECIFIC 2-HYDROXYACID DEHYDROGENASE NAD-BINDING DOMAIN-CONTAINING PROTEIN"/>
    <property type="match status" value="1"/>
</dbReference>
<keyword evidence="5" id="KW-1185">Reference proteome</keyword>